<dbReference type="AlphaFoldDB" id="A0A9D9ID05"/>
<dbReference type="GO" id="GO:0005886">
    <property type="term" value="C:plasma membrane"/>
    <property type="evidence" value="ECO:0007669"/>
    <property type="project" value="UniProtKB-SubCell"/>
</dbReference>
<evidence type="ECO:0000256" key="4">
    <source>
        <dbReference type="ARBA" id="ARBA00022692"/>
    </source>
</evidence>
<dbReference type="Proteomes" id="UP000810292">
    <property type="component" value="Unassembled WGS sequence"/>
</dbReference>
<evidence type="ECO:0000313" key="9">
    <source>
        <dbReference type="EMBL" id="MBO8469900.1"/>
    </source>
</evidence>
<feature type="transmembrane region" description="Helical" evidence="7">
    <location>
        <begin position="49"/>
        <end position="67"/>
    </location>
</feature>
<evidence type="ECO:0000313" key="10">
    <source>
        <dbReference type="Proteomes" id="UP000810292"/>
    </source>
</evidence>
<dbReference type="Pfam" id="PF02308">
    <property type="entry name" value="MgtC"/>
    <property type="match status" value="1"/>
</dbReference>
<comment type="similarity">
    <text evidence="2">Belongs to the MgtC/SapB family.</text>
</comment>
<dbReference type="PRINTS" id="PR01837">
    <property type="entry name" value="MGTCSAPBPROT"/>
</dbReference>
<proteinExistence type="inferred from homology"/>
<comment type="subcellular location">
    <subcellularLocation>
        <location evidence="1">Cell membrane</location>
        <topology evidence="1">Multi-pass membrane protein</topology>
    </subcellularLocation>
</comment>
<organism evidence="9 10">
    <name type="scientific">Candidatus Ornithospirochaeta stercoravium</name>
    <dbReference type="NCBI Taxonomy" id="2840897"/>
    <lineage>
        <taxon>Bacteria</taxon>
        <taxon>Pseudomonadati</taxon>
        <taxon>Spirochaetota</taxon>
        <taxon>Spirochaetia</taxon>
        <taxon>Spirochaetales</taxon>
        <taxon>Spirochaetaceae</taxon>
        <taxon>Spirochaetaceae incertae sedis</taxon>
        <taxon>Candidatus Ornithospirochaeta</taxon>
    </lineage>
</organism>
<evidence type="ECO:0000256" key="6">
    <source>
        <dbReference type="ARBA" id="ARBA00023136"/>
    </source>
</evidence>
<evidence type="ECO:0000256" key="2">
    <source>
        <dbReference type="ARBA" id="ARBA00009298"/>
    </source>
</evidence>
<dbReference type="InterPro" id="IPR003416">
    <property type="entry name" value="MgtC/SapB/SrpB/YhiD_fam"/>
</dbReference>
<feature type="transmembrane region" description="Helical" evidence="7">
    <location>
        <begin position="73"/>
        <end position="94"/>
    </location>
</feature>
<dbReference type="EMBL" id="JADIMF010000148">
    <property type="protein sequence ID" value="MBO8469900.1"/>
    <property type="molecule type" value="Genomic_DNA"/>
</dbReference>
<gene>
    <name evidence="9" type="ORF">IAA72_08970</name>
</gene>
<comment type="caution">
    <text evidence="9">The sequence shown here is derived from an EMBL/GenBank/DDBJ whole genome shotgun (WGS) entry which is preliminary data.</text>
</comment>
<sequence>MAYYLNLLGSHSSELSTASVATRIIISLIISAIIGYERSSKRHSAGLRTFIVVSLASTTAAIIEDYLLRAGYISGWIIPAVIISVAIISCPSIFFSSKGQLRGLTTSASLWACCILGIAVGMGLYILALLSFIALLCTLTLFATLESYMRNKSNHFEVHLELRSKNDLESFSTTIRRLGMRIDDIELNPAYLNSGMSVYTVAFTISSEELRKYKKHSEIIEALSSLDYISFIEEIG</sequence>
<accession>A0A9D9ID05</accession>
<evidence type="ECO:0000256" key="3">
    <source>
        <dbReference type="ARBA" id="ARBA00022475"/>
    </source>
</evidence>
<protein>
    <submittedName>
        <fullName evidence="9">MgtC/SapB family protein</fullName>
    </submittedName>
</protein>
<keyword evidence="3" id="KW-1003">Cell membrane</keyword>
<evidence type="ECO:0000256" key="7">
    <source>
        <dbReference type="SAM" id="Phobius"/>
    </source>
</evidence>
<keyword evidence="5 7" id="KW-1133">Transmembrane helix</keyword>
<dbReference type="PANTHER" id="PTHR33778:SF1">
    <property type="entry name" value="MAGNESIUM TRANSPORTER YHID-RELATED"/>
    <property type="match status" value="1"/>
</dbReference>
<reference evidence="9" key="2">
    <citation type="journal article" date="2021" name="PeerJ">
        <title>Extensive microbial diversity within the chicken gut microbiome revealed by metagenomics and culture.</title>
        <authorList>
            <person name="Gilroy R."/>
            <person name="Ravi A."/>
            <person name="Getino M."/>
            <person name="Pursley I."/>
            <person name="Horton D.L."/>
            <person name="Alikhan N.F."/>
            <person name="Baker D."/>
            <person name="Gharbi K."/>
            <person name="Hall N."/>
            <person name="Watson M."/>
            <person name="Adriaenssens E.M."/>
            <person name="Foster-Nyarko E."/>
            <person name="Jarju S."/>
            <person name="Secka A."/>
            <person name="Antonio M."/>
            <person name="Oren A."/>
            <person name="Chaudhuri R.R."/>
            <person name="La Ragione R."/>
            <person name="Hildebrand F."/>
            <person name="Pallen M.J."/>
        </authorList>
    </citation>
    <scope>NUCLEOTIDE SEQUENCE</scope>
    <source>
        <strain evidence="9">14700</strain>
    </source>
</reference>
<dbReference type="InterPro" id="IPR049177">
    <property type="entry name" value="MgtC_SapB_SrpB_YhiD_N"/>
</dbReference>
<feature type="domain" description="MgtC/SapB/SrpB/YhiD N-terminal" evidence="8">
    <location>
        <begin position="25"/>
        <end position="147"/>
    </location>
</feature>
<feature type="transmembrane region" description="Helical" evidence="7">
    <location>
        <begin position="101"/>
        <end position="119"/>
    </location>
</feature>
<dbReference type="PANTHER" id="PTHR33778">
    <property type="entry name" value="PROTEIN MGTC"/>
    <property type="match status" value="1"/>
</dbReference>
<keyword evidence="6 7" id="KW-0472">Membrane</keyword>
<feature type="transmembrane region" description="Helical" evidence="7">
    <location>
        <begin position="20"/>
        <end position="37"/>
    </location>
</feature>
<keyword evidence="4 7" id="KW-0812">Transmembrane</keyword>
<evidence type="ECO:0000256" key="5">
    <source>
        <dbReference type="ARBA" id="ARBA00022989"/>
    </source>
</evidence>
<reference evidence="9" key="1">
    <citation type="submission" date="2020-10" db="EMBL/GenBank/DDBJ databases">
        <authorList>
            <person name="Gilroy R."/>
        </authorList>
    </citation>
    <scope>NUCLEOTIDE SEQUENCE</scope>
    <source>
        <strain evidence="9">14700</strain>
    </source>
</reference>
<evidence type="ECO:0000259" key="8">
    <source>
        <dbReference type="Pfam" id="PF02308"/>
    </source>
</evidence>
<evidence type="ECO:0000256" key="1">
    <source>
        <dbReference type="ARBA" id="ARBA00004651"/>
    </source>
</evidence>
<name>A0A9D9ID05_9SPIO</name>